<keyword evidence="1" id="KW-1133">Transmembrane helix</keyword>
<feature type="transmembrane region" description="Helical" evidence="1">
    <location>
        <begin position="255"/>
        <end position="277"/>
    </location>
</feature>
<keyword evidence="1" id="KW-0812">Transmembrane</keyword>
<feature type="transmembrane region" description="Helical" evidence="1">
    <location>
        <begin position="90"/>
        <end position="113"/>
    </location>
</feature>
<accession>A0A0D6JTN3</accession>
<dbReference type="OrthoDB" id="275571at2157"/>
<dbReference type="AlphaFoldDB" id="A0A0D6JTN3"/>
<organism evidence="2 3">
    <name type="scientific">Haloferax massiliensis</name>
    <dbReference type="NCBI Taxonomy" id="1476858"/>
    <lineage>
        <taxon>Archaea</taxon>
        <taxon>Methanobacteriati</taxon>
        <taxon>Methanobacteriota</taxon>
        <taxon>Stenosarchaea group</taxon>
        <taxon>Halobacteria</taxon>
        <taxon>Halobacteriales</taxon>
        <taxon>Haloferacaceae</taxon>
        <taxon>Haloferax</taxon>
    </lineage>
</organism>
<feature type="transmembrane region" description="Helical" evidence="1">
    <location>
        <begin position="51"/>
        <end position="69"/>
    </location>
</feature>
<protein>
    <submittedName>
        <fullName evidence="2">Uncharacterized protein</fullName>
    </submittedName>
</protein>
<evidence type="ECO:0000313" key="3">
    <source>
        <dbReference type="Proteomes" id="UP000198902"/>
    </source>
</evidence>
<proteinExistence type="predicted"/>
<name>A0A0D6JTN3_9EURY</name>
<dbReference type="Proteomes" id="UP000198902">
    <property type="component" value="Unassembled WGS sequence"/>
</dbReference>
<keyword evidence="1" id="KW-0472">Membrane</keyword>
<sequence>MPSSDTPSTRKQVLVAALQWGLVQAFVLDTLGGLLGNYYRATTAAFFPPDWVTSIQFAAPLGLVVGALGGYRWITTGRGSTSPSAHRRRVVFVGSFVVCWALAIVPTMAFQLLLGERLFTVPFFVLPTLTAVAAFGVAHLLAYRVDREWYRRHRGRLLGSARGAIVGLILGMAGFAVYGSYLAATRTNFSLDGGPATVVATCLGAVAGYALTDSERGGDRAAEFLVVLLPSLLVLSLLMGLVSAAFTVLGVSDLVSSSATFVLPVVFSLGLASYLTYRAETRVYGRLVGQ</sequence>
<feature type="transmembrane region" description="Helical" evidence="1">
    <location>
        <begin position="119"/>
        <end position="142"/>
    </location>
</feature>
<dbReference type="EMBL" id="CSTE01000002">
    <property type="protein sequence ID" value="CQR50978.1"/>
    <property type="molecule type" value="Genomic_DNA"/>
</dbReference>
<gene>
    <name evidence="2" type="ORF">BN996_02464</name>
</gene>
<feature type="transmembrane region" description="Helical" evidence="1">
    <location>
        <begin position="163"/>
        <end position="181"/>
    </location>
</feature>
<evidence type="ECO:0000256" key="1">
    <source>
        <dbReference type="SAM" id="Phobius"/>
    </source>
</evidence>
<feature type="transmembrane region" description="Helical" evidence="1">
    <location>
        <begin position="193"/>
        <end position="212"/>
    </location>
</feature>
<dbReference type="RefSeq" id="WP_089779331.1">
    <property type="nucleotide sequence ID" value="NZ_CABLRR010000002.1"/>
</dbReference>
<feature type="transmembrane region" description="Helical" evidence="1">
    <location>
        <begin position="224"/>
        <end position="249"/>
    </location>
</feature>
<keyword evidence="3" id="KW-1185">Reference proteome</keyword>
<evidence type="ECO:0000313" key="2">
    <source>
        <dbReference type="EMBL" id="CQR50978.1"/>
    </source>
</evidence>
<feature type="transmembrane region" description="Helical" evidence="1">
    <location>
        <begin position="12"/>
        <end position="39"/>
    </location>
</feature>
<reference evidence="3" key="1">
    <citation type="submission" date="2015-03" db="EMBL/GenBank/DDBJ databases">
        <authorList>
            <person name="Urmite Genomes"/>
        </authorList>
    </citation>
    <scope>NUCLEOTIDE SEQUENCE [LARGE SCALE GENOMIC DNA]</scope>
    <source>
        <strain evidence="3">Arc-Hr</strain>
    </source>
</reference>